<dbReference type="InterPro" id="IPR011075">
    <property type="entry name" value="TetR_C"/>
</dbReference>
<dbReference type="Pfam" id="PF00440">
    <property type="entry name" value="TetR_N"/>
    <property type="match status" value="1"/>
</dbReference>
<evidence type="ECO:0000256" key="1">
    <source>
        <dbReference type="ARBA" id="ARBA00023015"/>
    </source>
</evidence>
<feature type="region of interest" description="Disordered" evidence="5">
    <location>
        <begin position="195"/>
        <end position="214"/>
    </location>
</feature>
<accession>A0ABX7NJB6</accession>
<evidence type="ECO:0000313" key="7">
    <source>
        <dbReference type="EMBL" id="QSQ18962.1"/>
    </source>
</evidence>
<dbReference type="EMBL" id="CP071090">
    <property type="protein sequence ID" value="QSQ18962.1"/>
    <property type="molecule type" value="Genomic_DNA"/>
</dbReference>
<feature type="domain" description="HTH tetR-type" evidence="6">
    <location>
        <begin position="15"/>
        <end position="75"/>
    </location>
</feature>
<dbReference type="InterPro" id="IPR009057">
    <property type="entry name" value="Homeodomain-like_sf"/>
</dbReference>
<gene>
    <name evidence="7" type="ORF">JY651_26805</name>
</gene>
<evidence type="ECO:0000256" key="5">
    <source>
        <dbReference type="SAM" id="MobiDB-lite"/>
    </source>
</evidence>
<reference evidence="7 8" key="1">
    <citation type="submission" date="2021-02" db="EMBL/GenBank/DDBJ databases">
        <title>De Novo genome assembly of isolated myxobacteria.</title>
        <authorList>
            <person name="Stevens D.C."/>
        </authorList>
    </citation>
    <scope>NUCLEOTIDE SEQUENCE [LARGE SCALE GENOMIC DNA]</scope>
    <source>
        <strain evidence="8">SCPEA02</strain>
    </source>
</reference>
<dbReference type="PANTHER" id="PTHR30055:SF148">
    <property type="entry name" value="TETR-FAMILY TRANSCRIPTIONAL REGULATOR"/>
    <property type="match status" value="1"/>
</dbReference>
<feature type="DNA-binding region" description="H-T-H motif" evidence="4">
    <location>
        <begin position="38"/>
        <end position="57"/>
    </location>
</feature>
<evidence type="ECO:0000313" key="8">
    <source>
        <dbReference type="Proteomes" id="UP000662747"/>
    </source>
</evidence>
<name>A0ABX7NJB6_9BACT</name>
<evidence type="ECO:0000256" key="4">
    <source>
        <dbReference type="PROSITE-ProRule" id="PRU00335"/>
    </source>
</evidence>
<dbReference type="Gene3D" id="1.10.357.10">
    <property type="entry name" value="Tetracycline Repressor, domain 2"/>
    <property type="match status" value="1"/>
</dbReference>
<feature type="compositionally biased region" description="Low complexity" evidence="5">
    <location>
        <begin position="205"/>
        <end position="214"/>
    </location>
</feature>
<dbReference type="InterPro" id="IPR036271">
    <property type="entry name" value="Tet_transcr_reg_TetR-rel_C_sf"/>
</dbReference>
<evidence type="ECO:0000259" key="6">
    <source>
        <dbReference type="PROSITE" id="PS50977"/>
    </source>
</evidence>
<sequence>METTPRPHTGRKRSEASRLAVQEAVLEMLRSDGYAALTFDKVAARAKVGKQTIYRWWSSKGALVLDALADESSERIPEPDTGALETDIAALLRRSFEVLDGDKPTGPILKALVVESQLHPDFLEQFRSQFLERRRQVLRVLLERAAARGELPPTVDHELVLDQVFGALWYRLLFGHAPLDRAFAEGIARQVAGLNPDAKPRARARAPQAGRKGP</sequence>
<keyword evidence="1" id="KW-0805">Transcription regulation</keyword>
<keyword evidence="3" id="KW-0804">Transcription</keyword>
<dbReference type="PANTHER" id="PTHR30055">
    <property type="entry name" value="HTH-TYPE TRANSCRIPTIONAL REGULATOR RUTR"/>
    <property type="match status" value="1"/>
</dbReference>
<dbReference type="Gene3D" id="1.10.10.60">
    <property type="entry name" value="Homeodomain-like"/>
    <property type="match status" value="1"/>
</dbReference>
<dbReference type="SUPFAM" id="SSF46689">
    <property type="entry name" value="Homeodomain-like"/>
    <property type="match status" value="1"/>
</dbReference>
<evidence type="ECO:0000256" key="2">
    <source>
        <dbReference type="ARBA" id="ARBA00023125"/>
    </source>
</evidence>
<dbReference type="PROSITE" id="PS50977">
    <property type="entry name" value="HTH_TETR_2"/>
    <property type="match status" value="1"/>
</dbReference>
<proteinExistence type="predicted"/>
<dbReference type="InterPro" id="IPR001647">
    <property type="entry name" value="HTH_TetR"/>
</dbReference>
<evidence type="ECO:0000256" key="3">
    <source>
        <dbReference type="ARBA" id="ARBA00023163"/>
    </source>
</evidence>
<keyword evidence="8" id="KW-1185">Reference proteome</keyword>
<keyword evidence="2 4" id="KW-0238">DNA-binding</keyword>
<dbReference type="Proteomes" id="UP000662747">
    <property type="component" value="Chromosome"/>
</dbReference>
<dbReference type="SUPFAM" id="SSF48498">
    <property type="entry name" value="Tetracyclin repressor-like, C-terminal domain"/>
    <property type="match status" value="1"/>
</dbReference>
<organism evidence="7 8">
    <name type="scientific">Pyxidicoccus parkwayensis</name>
    <dbReference type="NCBI Taxonomy" id="2813578"/>
    <lineage>
        <taxon>Bacteria</taxon>
        <taxon>Pseudomonadati</taxon>
        <taxon>Myxococcota</taxon>
        <taxon>Myxococcia</taxon>
        <taxon>Myxococcales</taxon>
        <taxon>Cystobacterineae</taxon>
        <taxon>Myxococcaceae</taxon>
        <taxon>Pyxidicoccus</taxon>
    </lineage>
</organism>
<protein>
    <submittedName>
        <fullName evidence="7">TetR/AcrR family transcriptional regulator</fullName>
    </submittedName>
</protein>
<dbReference type="InterPro" id="IPR050109">
    <property type="entry name" value="HTH-type_TetR-like_transc_reg"/>
</dbReference>
<dbReference type="Pfam" id="PF16859">
    <property type="entry name" value="TetR_C_11"/>
    <property type="match status" value="1"/>
</dbReference>
<dbReference type="RefSeq" id="WP_206720550.1">
    <property type="nucleotide sequence ID" value="NZ_CP071090.1"/>
</dbReference>